<evidence type="ECO:0000256" key="1">
    <source>
        <dbReference type="SAM" id="SignalP"/>
    </source>
</evidence>
<proteinExistence type="predicted"/>
<dbReference type="EMBL" id="AP028922">
    <property type="protein sequence ID" value="BET02532.1"/>
    <property type="molecule type" value="Genomic_DNA"/>
</dbReference>
<reference evidence="2 3" key="1">
    <citation type="submission" date="2023-09" db="EMBL/GenBank/DDBJ databases">
        <title>Nesidiocoris tenuis whole genome shotgun sequence.</title>
        <authorList>
            <person name="Shibata T."/>
            <person name="Shimoda M."/>
            <person name="Kobayashi T."/>
            <person name="Uehara T."/>
        </authorList>
    </citation>
    <scope>NUCLEOTIDE SEQUENCE [LARGE SCALE GENOMIC DNA]</scope>
    <source>
        <strain evidence="2 3">Japan</strain>
    </source>
</reference>
<organism evidence="2 3">
    <name type="scientific">Nesidiocoris tenuis</name>
    <dbReference type="NCBI Taxonomy" id="355587"/>
    <lineage>
        <taxon>Eukaryota</taxon>
        <taxon>Metazoa</taxon>
        <taxon>Ecdysozoa</taxon>
        <taxon>Arthropoda</taxon>
        <taxon>Hexapoda</taxon>
        <taxon>Insecta</taxon>
        <taxon>Pterygota</taxon>
        <taxon>Neoptera</taxon>
        <taxon>Paraneoptera</taxon>
        <taxon>Hemiptera</taxon>
        <taxon>Heteroptera</taxon>
        <taxon>Panheteroptera</taxon>
        <taxon>Cimicomorpha</taxon>
        <taxon>Miridae</taxon>
        <taxon>Dicyphina</taxon>
        <taxon>Nesidiocoris</taxon>
    </lineage>
</organism>
<feature type="signal peptide" evidence="1">
    <location>
        <begin position="1"/>
        <end position="20"/>
    </location>
</feature>
<keyword evidence="1" id="KW-0732">Signal</keyword>
<protein>
    <submittedName>
        <fullName evidence="2">Uncharacterized protein</fullName>
    </submittedName>
</protein>
<accession>A0ABN7BDX2</accession>
<keyword evidence="3" id="KW-1185">Reference proteome</keyword>
<feature type="chain" id="PRO_5046765984" evidence="1">
    <location>
        <begin position="21"/>
        <end position="115"/>
    </location>
</feature>
<sequence length="115" mass="12774">MRFDPTIAVQLFLIFPLCTGLLFPVQRASGFDSLIDYALNLVNSKIRNLNDTAIWVPTADLGLPAEVKRVQVYDLSTIHRLGEASLIHSEGYPEQINVTVEVGLSNLIVYLDVSE</sequence>
<evidence type="ECO:0000313" key="2">
    <source>
        <dbReference type="EMBL" id="BET02532.1"/>
    </source>
</evidence>
<name>A0ABN7BDX2_9HEMI</name>
<gene>
    <name evidence="2" type="ORF">NTJ_15350</name>
</gene>
<evidence type="ECO:0000313" key="3">
    <source>
        <dbReference type="Proteomes" id="UP001307889"/>
    </source>
</evidence>
<dbReference type="Proteomes" id="UP001307889">
    <property type="component" value="Chromosome 14"/>
</dbReference>